<dbReference type="EMBL" id="JAWJWF010000045">
    <property type="protein sequence ID" value="KAK6627567.1"/>
    <property type="molecule type" value="Genomic_DNA"/>
</dbReference>
<feature type="compositionally biased region" description="Basic and acidic residues" evidence="1">
    <location>
        <begin position="78"/>
        <end position="88"/>
    </location>
</feature>
<feature type="compositionally biased region" description="Basic and acidic residues" evidence="1">
    <location>
        <begin position="40"/>
        <end position="53"/>
    </location>
</feature>
<evidence type="ECO:0000256" key="1">
    <source>
        <dbReference type="SAM" id="MobiDB-lite"/>
    </source>
</evidence>
<feature type="region of interest" description="Disordered" evidence="1">
    <location>
        <begin position="1"/>
        <end position="62"/>
    </location>
</feature>
<evidence type="ECO:0000313" key="3">
    <source>
        <dbReference type="Proteomes" id="UP001359485"/>
    </source>
</evidence>
<proteinExistence type="predicted"/>
<evidence type="ECO:0000313" key="2">
    <source>
        <dbReference type="EMBL" id="KAK6627567.1"/>
    </source>
</evidence>
<name>A0ABR1AUG0_POLSC</name>
<dbReference type="Proteomes" id="UP001359485">
    <property type="component" value="Unassembled WGS sequence"/>
</dbReference>
<protein>
    <submittedName>
        <fullName evidence="2">Uncharacterized protein</fullName>
    </submittedName>
</protein>
<feature type="region of interest" description="Disordered" evidence="1">
    <location>
        <begin position="78"/>
        <end position="126"/>
    </location>
</feature>
<keyword evidence="3" id="KW-1185">Reference proteome</keyword>
<gene>
    <name evidence="2" type="ORF">RUM44_010045</name>
</gene>
<sequence>MGHVKEKRGERETYYDDFGAGHSAHGRSLQRVPDGYEPFDSERDHEPNTEKTAHGGQVDGELANNRLVEYGYVYHVQPRDEEDHEKTRVAYGQGSQVETRGEFPEFGREEDEDGEQVADGAESHEEGHVVKLDLLEDSDGTGESLVLVG</sequence>
<reference evidence="2 3" key="1">
    <citation type="submission" date="2023-09" db="EMBL/GenBank/DDBJ databases">
        <title>Genomes of two closely related lineages of the louse Polyplax serrata with different host specificities.</title>
        <authorList>
            <person name="Martinu J."/>
            <person name="Tarabai H."/>
            <person name="Stefka J."/>
            <person name="Hypsa V."/>
        </authorList>
    </citation>
    <scope>NUCLEOTIDE SEQUENCE [LARGE SCALE GENOMIC DNA]</scope>
    <source>
        <strain evidence="2">98ZLc_SE</strain>
    </source>
</reference>
<organism evidence="2 3">
    <name type="scientific">Polyplax serrata</name>
    <name type="common">Common mouse louse</name>
    <dbReference type="NCBI Taxonomy" id="468196"/>
    <lineage>
        <taxon>Eukaryota</taxon>
        <taxon>Metazoa</taxon>
        <taxon>Ecdysozoa</taxon>
        <taxon>Arthropoda</taxon>
        <taxon>Hexapoda</taxon>
        <taxon>Insecta</taxon>
        <taxon>Pterygota</taxon>
        <taxon>Neoptera</taxon>
        <taxon>Paraneoptera</taxon>
        <taxon>Psocodea</taxon>
        <taxon>Troctomorpha</taxon>
        <taxon>Phthiraptera</taxon>
        <taxon>Anoplura</taxon>
        <taxon>Polyplacidae</taxon>
        <taxon>Polyplax</taxon>
    </lineage>
</organism>
<accession>A0ABR1AUG0</accession>
<comment type="caution">
    <text evidence="2">The sequence shown here is derived from an EMBL/GenBank/DDBJ whole genome shotgun (WGS) entry which is preliminary data.</text>
</comment>